<dbReference type="EMBL" id="JAFCIX010000369">
    <property type="protein sequence ID" value="KAH6592846.1"/>
    <property type="molecule type" value="Genomic_DNA"/>
</dbReference>
<feature type="compositionally biased region" description="Low complexity" evidence="1">
    <location>
        <begin position="64"/>
        <end position="87"/>
    </location>
</feature>
<evidence type="ECO:0000313" key="4">
    <source>
        <dbReference type="EMBL" id="KAH6592853.1"/>
    </source>
</evidence>
<dbReference type="Proteomes" id="UP001648503">
    <property type="component" value="Unassembled WGS sequence"/>
</dbReference>
<protein>
    <submittedName>
        <fullName evidence="4">Uncharacterized protein</fullName>
    </submittedName>
</protein>
<evidence type="ECO:0000256" key="1">
    <source>
        <dbReference type="SAM" id="MobiDB-lite"/>
    </source>
</evidence>
<comment type="caution">
    <text evidence="4">The sequence shown here is derived from an EMBL/GenBank/DDBJ whole genome shotgun (WGS) entry which is preliminary data.</text>
</comment>
<gene>
    <name evidence="4" type="ORF">BASA50_007795</name>
    <name evidence="3" type="ORF">BASA50_007802</name>
</gene>
<evidence type="ECO:0000256" key="2">
    <source>
        <dbReference type="SAM" id="SignalP"/>
    </source>
</evidence>
<feature type="signal peptide" evidence="2">
    <location>
        <begin position="1"/>
        <end position="18"/>
    </location>
</feature>
<feature type="compositionally biased region" description="Basic and acidic residues" evidence="1">
    <location>
        <begin position="44"/>
        <end position="54"/>
    </location>
</feature>
<dbReference type="EMBL" id="JAFCIX010000368">
    <property type="protein sequence ID" value="KAH6592853.1"/>
    <property type="molecule type" value="Genomic_DNA"/>
</dbReference>
<feature type="chain" id="PRO_5045031072" evidence="2">
    <location>
        <begin position="19"/>
        <end position="340"/>
    </location>
</feature>
<keyword evidence="5" id="KW-1185">Reference proteome</keyword>
<feature type="region of interest" description="Disordered" evidence="1">
    <location>
        <begin position="42"/>
        <end position="87"/>
    </location>
</feature>
<keyword evidence="2" id="KW-0732">Signal</keyword>
<evidence type="ECO:0000313" key="3">
    <source>
        <dbReference type="EMBL" id="KAH6592846.1"/>
    </source>
</evidence>
<evidence type="ECO:0000313" key="5">
    <source>
        <dbReference type="Proteomes" id="UP001648503"/>
    </source>
</evidence>
<accession>A0ABQ8F6K7</accession>
<reference evidence="4 5" key="1">
    <citation type="submission" date="2021-02" db="EMBL/GenBank/DDBJ databases">
        <title>Variation within the Batrachochytrium salamandrivorans European outbreak.</title>
        <authorList>
            <person name="Kelly M."/>
            <person name="Pasmans F."/>
            <person name="Shea T.P."/>
            <person name="Munoz J.F."/>
            <person name="Carranza S."/>
            <person name="Cuomo C.A."/>
            <person name="Martel A."/>
        </authorList>
    </citation>
    <scope>NUCLEOTIDE SEQUENCE [LARGE SCALE GENOMIC DNA]</scope>
    <source>
        <strain evidence="4 5">AMFP18/2</strain>
    </source>
</reference>
<proteinExistence type="predicted"/>
<organism evidence="4 5">
    <name type="scientific">Batrachochytrium salamandrivorans</name>
    <dbReference type="NCBI Taxonomy" id="1357716"/>
    <lineage>
        <taxon>Eukaryota</taxon>
        <taxon>Fungi</taxon>
        <taxon>Fungi incertae sedis</taxon>
        <taxon>Chytridiomycota</taxon>
        <taxon>Chytridiomycota incertae sedis</taxon>
        <taxon>Chytridiomycetes</taxon>
        <taxon>Rhizophydiales</taxon>
        <taxon>Rhizophydiales incertae sedis</taxon>
        <taxon>Batrachochytrium</taxon>
    </lineage>
</organism>
<sequence>MRVDIGIILSVLSFSVLAKVIPNDDSHGPLLVRRAVGPDTTDLLWKRNNGDDKQGPSPTDLDIGAEAGAGAGASSSDSSSNHPSGSGELSKLYQLLDSTDEPRWPFQKYVLTQRPKYILQSDEESIQKAVEKVTEVFEGENKEEFISEVETVLAFVLNSIRVFLAAYDSRATAPFLLFIPKGANRKSFIKKIIDMQKDGRRYVEEALDVVEIAISGTVKDPRNAIYGLRRIGCHTAYMRNFILHMYHSRYVTLFSRVKSPKNKARVKVTESYIRQVWSDWDVVSKLLDKIERMVNNGMIKPKPVPSIFSSLMSNIKWLLGINDEPPTDTTTDQETVTVRK</sequence>
<name>A0ABQ8F6K7_9FUNG</name>